<dbReference type="InterPro" id="IPR002347">
    <property type="entry name" value="SDR_fam"/>
</dbReference>
<proteinExistence type="predicted"/>
<evidence type="ECO:0000313" key="3">
    <source>
        <dbReference type="EMBL" id="KAJ4457107.1"/>
    </source>
</evidence>
<accession>A0ABQ8UCV7</accession>
<feature type="domain" description="Ketoreductase" evidence="2">
    <location>
        <begin position="150"/>
        <end position="342"/>
    </location>
</feature>
<keyword evidence="1" id="KW-1133">Transmembrane helix</keyword>
<reference evidence="3" key="1">
    <citation type="journal article" date="2022" name="bioRxiv">
        <title>Genomics of Preaxostyla Flagellates Illuminates Evolutionary Transitions and the Path Towards Mitochondrial Loss.</title>
        <authorList>
            <person name="Novak L.V.F."/>
            <person name="Treitli S.C."/>
            <person name="Pyrih J."/>
            <person name="Halakuc P."/>
            <person name="Pipaliya S.V."/>
            <person name="Vacek V."/>
            <person name="Brzon O."/>
            <person name="Soukal P."/>
            <person name="Eme L."/>
            <person name="Dacks J.B."/>
            <person name="Karnkowska A."/>
            <person name="Elias M."/>
            <person name="Hampl V."/>
        </authorList>
    </citation>
    <scope>NUCLEOTIDE SEQUENCE</scope>
    <source>
        <strain evidence="3">RCP-MX</strain>
    </source>
</reference>
<sequence>MALLSALLGSSIFAFISFVGVAGPAVVLSSSDASAVLTPLAILQAVFAGLCFLVFGASRLPNKLAGNVIYFLIGCVELVSGYFGIKALFVPLAVLSRVWVWLSLVAPALVAFLVISVVLAGIMIGLAPGFAALTPSADRLASFAKPGNRRHVLITGGGTGLGKALAIKFAAMGAGDITIMSRSLANLTEAKAEITKAMVRPTEQRCHVVPCDVTNYTALDAAVTGLFDGTKDLAAPHLVVTSAGMSHPGYFLQTDLRVYHNEMELNFFGTVNTCRVLLPRMIGRPVSEVDATLGRGKLCLVSSALGLLGSMGYSMYCPTKYAVRGLAESLHHELLAQKIDVCCFYPSNMDTESFKVENQTKPIEAKIIDESAATITPAQGADAALRGLRAGHFHFTTEFELDFLRVAVNGMMPSPAPIVEMFWYPAVHLAGWVMRWWFDRVVLVEHKKKMSGKGSRLPAVDQTAPLLGASGQAPHRD</sequence>
<dbReference type="Pfam" id="PF00106">
    <property type="entry name" value="adh_short"/>
    <property type="match status" value="1"/>
</dbReference>
<protein>
    <submittedName>
        <fullName evidence="3">3-ketodihydrosphingosine reductase</fullName>
    </submittedName>
</protein>
<organism evidence="3 4">
    <name type="scientific">Paratrimastix pyriformis</name>
    <dbReference type="NCBI Taxonomy" id="342808"/>
    <lineage>
        <taxon>Eukaryota</taxon>
        <taxon>Metamonada</taxon>
        <taxon>Preaxostyla</taxon>
        <taxon>Paratrimastigidae</taxon>
        <taxon>Paratrimastix</taxon>
    </lineage>
</organism>
<name>A0ABQ8UCV7_9EUKA</name>
<evidence type="ECO:0000256" key="1">
    <source>
        <dbReference type="SAM" id="Phobius"/>
    </source>
</evidence>
<comment type="caution">
    <text evidence="3">The sequence shown here is derived from an EMBL/GenBank/DDBJ whole genome shotgun (WGS) entry which is preliminary data.</text>
</comment>
<feature type="transmembrane region" description="Helical" evidence="1">
    <location>
        <begin position="39"/>
        <end position="57"/>
    </location>
</feature>
<dbReference type="Proteomes" id="UP001141327">
    <property type="component" value="Unassembled WGS sequence"/>
</dbReference>
<keyword evidence="1" id="KW-0812">Transmembrane</keyword>
<feature type="transmembrane region" description="Helical" evidence="1">
    <location>
        <begin position="100"/>
        <end position="133"/>
    </location>
</feature>
<dbReference type="EMBL" id="JAPMOS010000054">
    <property type="protein sequence ID" value="KAJ4457107.1"/>
    <property type="molecule type" value="Genomic_DNA"/>
</dbReference>
<dbReference type="PRINTS" id="PR00081">
    <property type="entry name" value="GDHRDH"/>
</dbReference>
<dbReference type="InterPro" id="IPR036291">
    <property type="entry name" value="NAD(P)-bd_dom_sf"/>
</dbReference>
<dbReference type="SMART" id="SM00822">
    <property type="entry name" value="PKS_KR"/>
    <property type="match status" value="1"/>
</dbReference>
<evidence type="ECO:0000313" key="4">
    <source>
        <dbReference type="Proteomes" id="UP001141327"/>
    </source>
</evidence>
<gene>
    <name evidence="3" type="ORF">PAPYR_7502</name>
</gene>
<keyword evidence="1" id="KW-0472">Membrane</keyword>
<dbReference type="PANTHER" id="PTHR43550:SF3">
    <property type="entry name" value="3-KETODIHYDROSPHINGOSINE REDUCTASE"/>
    <property type="match status" value="1"/>
</dbReference>
<dbReference type="PANTHER" id="PTHR43550">
    <property type="entry name" value="3-KETODIHYDROSPHINGOSINE REDUCTASE"/>
    <property type="match status" value="1"/>
</dbReference>
<keyword evidence="4" id="KW-1185">Reference proteome</keyword>
<feature type="transmembrane region" description="Helical" evidence="1">
    <location>
        <begin position="69"/>
        <end position="94"/>
    </location>
</feature>
<dbReference type="Gene3D" id="3.40.50.720">
    <property type="entry name" value="NAD(P)-binding Rossmann-like Domain"/>
    <property type="match status" value="1"/>
</dbReference>
<dbReference type="SUPFAM" id="SSF51735">
    <property type="entry name" value="NAD(P)-binding Rossmann-fold domains"/>
    <property type="match status" value="1"/>
</dbReference>
<evidence type="ECO:0000259" key="2">
    <source>
        <dbReference type="SMART" id="SM00822"/>
    </source>
</evidence>
<dbReference type="InterPro" id="IPR057326">
    <property type="entry name" value="KR_dom"/>
</dbReference>